<dbReference type="NCBIfam" id="TIGR03725">
    <property type="entry name" value="T6A_YeaZ"/>
    <property type="match status" value="1"/>
</dbReference>
<gene>
    <name evidence="3" type="primary">tsaB</name>
    <name evidence="3" type="ORF">LKD42_09180</name>
</gene>
<evidence type="ECO:0000256" key="1">
    <source>
        <dbReference type="SAM" id="MobiDB-lite"/>
    </source>
</evidence>
<dbReference type="InterPro" id="IPR043129">
    <property type="entry name" value="ATPase_NBD"/>
</dbReference>
<comment type="caution">
    <text evidence="3">The sequence shown here is derived from an EMBL/GenBank/DDBJ whole genome shotgun (WGS) entry which is preliminary data.</text>
</comment>
<keyword evidence="3" id="KW-0808">Transferase</keyword>
<dbReference type="Proteomes" id="UP001299235">
    <property type="component" value="Unassembled WGS sequence"/>
</dbReference>
<keyword evidence="3" id="KW-0012">Acyltransferase</keyword>
<dbReference type="InterPro" id="IPR000905">
    <property type="entry name" value="Gcp-like_dom"/>
</dbReference>
<evidence type="ECO:0000313" key="3">
    <source>
        <dbReference type="EMBL" id="MCC2149425.1"/>
    </source>
</evidence>
<dbReference type="InterPro" id="IPR022496">
    <property type="entry name" value="T6A_TsaB"/>
</dbReference>
<name>A0ABS8EW44_9FIRM</name>
<keyword evidence="4" id="KW-1185">Reference proteome</keyword>
<accession>A0ABS8EW44</accession>
<dbReference type="PANTHER" id="PTHR11735:SF11">
    <property type="entry name" value="TRNA THREONYLCARBAMOYLADENOSINE BIOSYNTHESIS PROTEIN TSAB"/>
    <property type="match status" value="1"/>
</dbReference>
<dbReference type="EMBL" id="JAJEQE010000030">
    <property type="protein sequence ID" value="MCC2149425.1"/>
    <property type="molecule type" value="Genomic_DNA"/>
</dbReference>
<proteinExistence type="predicted"/>
<dbReference type="Gene3D" id="3.30.420.40">
    <property type="match status" value="2"/>
</dbReference>
<dbReference type="SUPFAM" id="SSF53067">
    <property type="entry name" value="Actin-like ATPase domain"/>
    <property type="match status" value="2"/>
</dbReference>
<dbReference type="CDD" id="cd24032">
    <property type="entry name" value="ASKHA_NBD_TsaB"/>
    <property type="match status" value="1"/>
</dbReference>
<dbReference type="GO" id="GO:0061711">
    <property type="term" value="F:tRNA N(6)-L-threonylcarbamoyladenine synthase activity"/>
    <property type="evidence" value="ECO:0007669"/>
    <property type="project" value="UniProtKB-EC"/>
</dbReference>
<dbReference type="EC" id="2.3.1.234" evidence="3"/>
<sequence>MKVLGIDSSGLVASVAVVEDDILLAEYTVNYKKTHSQTLLPMLKEIGDMINLDLNSLDAIAIAAGPGSFTGLRIGSATAKGLGLALDKPIIPVPTVDGLAYDLWGTDKIVCPIMDARRNQVYTGIYEFCDGKLQILENQMAVSVTEIAEKLNALGREVIFLGDGVPVYRKTLAEVIKIPYSFAPAHMNRQRASAVAVLGAQYYVQGRAESAMEHKPDYLRLSQAERERKEREEQNRA</sequence>
<protein>
    <submittedName>
        <fullName evidence="3">tRNA (Adenosine(37)-N6)-threonylcarbamoyltransferase complex dimerization subunit type 1 TsaB</fullName>
        <ecNumber evidence="3">2.3.1.234</ecNumber>
    </submittedName>
</protein>
<organism evidence="3 4">
    <name type="scientific">Hominisplanchenecus faecis</name>
    <dbReference type="NCBI Taxonomy" id="2885351"/>
    <lineage>
        <taxon>Bacteria</taxon>
        <taxon>Bacillati</taxon>
        <taxon>Bacillota</taxon>
        <taxon>Clostridia</taxon>
        <taxon>Lachnospirales</taxon>
        <taxon>Lachnospiraceae</taxon>
        <taxon>Hominisplanchenecus</taxon>
    </lineage>
</organism>
<evidence type="ECO:0000313" key="4">
    <source>
        <dbReference type="Proteomes" id="UP001299235"/>
    </source>
</evidence>
<dbReference type="RefSeq" id="WP_248835515.1">
    <property type="nucleotide sequence ID" value="NZ_JAJEQE010000030.1"/>
</dbReference>
<evidence type="ECO:0000259" key="2">
    <source>
        <dbReference type="Pfam" id="PF00814"/>
    </source>
</evidence>
<reference evidence="3 4" key="1">
    <citation type="submission" date="2021-10" db="EMBL/GenBank/DDBJ databases">
        <title>Anaerobic single-cell dispensing facilitates the cultivation of human gut bacteria.</title>
        <authorList>
            <person name="Afrizal A."/>
        </authorList>
    </citation>
    <scope>NUCLEOTIDE SEQUENCE [LARGE SCALE GENOMIC DNA]</scope>
    <source>
        <strain evidence="3 4">CLA-AA-H246</strain>
    </source>
</reference>
<feature type="domain" description="Gcp-like" evidence="2">
    <location>
        <begin position="31"/>
        <end position="226"/>
    </location>
</feature>
<dbReference type="PANTHER" id="PTHR11735">
    <property type="entry name" value="TRNA N6-ADENOSINE THREONYLCARBAMOYLTRANSFERASE"/>
    <property type="match status" value="1"/>
</dbReference>
<dbReference type="Pfam" id="PF00814">
    <property type="entry name" value="TsaD"/>
    <property type="match status" value="1"/>
</dbReference>
<feature type="region of interest" description="Disordered" evidence="1">
    <location>
        <begin position="215"/>
        <end position="237"/>
    </location>
</feature>